<gene>
    <name evidence="2" type="ORF">FHS75_001174</name>
</gene>
<name>A0A7Y9XUS8_9SPHN</name>
<protein>
    <recommendedName>
        <fullName evidence="4">DUF2059 domain-containing protein</fullName>
    </recommendedName>
</protein>
<evidence type="ECO:0000313" key="3">
    <source>
        <dbReference type="Proteomes" id="UP000522081"/>
    </source>
</evidence>
<evidence type="ECO:0000256" key="1">
    <source>
        <dbReference type="SAM" id="SignalP"/>
    </source>
</evidence>
<accession>A0A7Y9XUS8</accession>
<comment type="caution">
    <text evidence="2">The sequence shown here is derived from an EMBL/GenBank/DDBJ whole genome shotgun (WGS) entry which is preliminary data.</text>
</comment>
<dbReference type="Proteomes" id="UP000522081">
    <property type="component" value="Unassembled WGS sequence"/>
</dbReference>
<dbReference type="AlphaFoldDB" id="A0A7Y9XUS8"/>
<proteinExistence type="predicted"/>
<evidence type="ECO:0000313" key="2">
    <source>
        <dbReference type="EMBL" id="NYH94855.1"/>
    </source>
</evidence>
<feature type="chain" id="PRO_5031237284" description="DUF2059 domain-containing protein" evidence="1">
    <location>
        <begin position="23"/>
        <end position="138"/>
    </location>
</feature>
<sequence>MTRLARMIPAIAALSLAVPAMAQDSGAADIADELSDPVNQIAVTAAISAMSEALLDLEIEPFVKAMEAVGRDDSVRDLPPDARLRDLAGPEAEALPAEMASEVPRMMGRMAQMADAMDAMLPGLRDMAERMKDAIPRE</sequence>
<dbReference type="EMBL" id="JACBZF010000002">
    <property type="protein sequence ID" value="NYH94855.1"/>
    <property type="molecule type" value="Genomic_DNA"/>
</dbReference>
<keyword evidence="3" id="KW-1185">Reference proteome</keyword>
<dbReference type="RefSeq" id="WP_179406798.1">
    <property type="nucleotide sequence ID" value="NZ_BMGF01000006.1"/>
</dbReference>
<evidence type="ECO:0008006" key="4">
    <source>
        <dbReference type="Google" id="ProtNLM"/>
    </source>
</evidence>
<organism evidence="2 3">
    <name type="scientific">Novosphingobium marinum</name>
    <dbReference type="NCBI Taxonomy" id="1514948"/>
    <lineage>
        <taxon>Bacteria</taxon>
        <taxon>Pseudomonadati</taxon>
        <taxon>Pseudomonadota</taxon>
        <taxon>Alphaproteobacteria</taxon>
        <taxon>Sphingomonadales</taxon>
        <taxon>Sphingomonadaceae</taxon>
        <taxon>Novosphingobium</taxon>
    </lineage>
</organism>
<feature type="signal peptide" evidence="1">
    <location>
        <begin position="1"/>
        <end position="22"/>
    </location>
</feature>
<reference evidence="2 3" key="1">
    <citation type="submission" date="2020-07" db="EMBL/GenBank/DDBJ databases">
        <title>Genomic Encyclopedia of Type Strains, Phase IV (KMG-IV): sequencing the most valuable type-strain genomes for metagenomic binning, comparative biology and taxonomic classification.</title>
        <authorList>
            <person name="Goeker M."/>
        </authorList>
    </citation>
    <scope>NUCLEOTIDE SEQUENCE [LARGE SCALE GENOMIC DNA]</scope>
    <source>
        <strain evidence="2 3">DSM 29043</strain>
    </source>
</reference>
<keyword evidence="1" id="KW-0732">Signal</keyword>